<dbReference type="Proteomes" id="UP001281410">
    <property type="component" value="Unassembled WGS sequence"/>
</dbReference>
<proteinExistence type="predicted"/>
<reference evidence="1" key="1">
    <citation type="journal article" date="2023" name="Plant J.">
        <title>Genome sequences and population genomics provide insights into the demographic history, inbreeding, and mutation load of two 'living fossil' tree species of Dipteronia.</title>
        <authorList>
            <person name="Feng Y."/>
            <person name="Comes H.P."/>
            <person name="Chen J."/>
            <person name="Zhu S."/>
            <person name="Lu R."/>
            <person name="Zhang X."/>
            <person name="Li P."/>
            <person name="Qiu J."/>
            <person name="Olsen K.M."/>
            <person name="Qiu Y."/>
        </authorList>
    </citation>
    <scope>NUCLEOTIDE SEQUENCE</scope>
    <source>
        <strain evidence="1">NBL</strain>
    </source>
</reference>
<evidence type="ECO:0000313" key="2">
    <source>
        <dbReference type="Proteomes" id="UP001281410"/>
    </source>
</evidence>
<sequence length="145" mass="16438">MKPRRCGKLSAMYVGEDNVSFASSRSDHNYTLAESVCCLPGLEKNVYILAPLIKNVIGNKLTEGLIVAYPSIRIKERPESEEIKIFIDQLNKMGKFKGLKYTYWYTRRAIKAHGAMECFDDDSATDLLQGYLNCGRMMVTAAKWL</sequence>
<evidence type="ECO:0000313" key="1">
    <source>
        <dbReference type="EMBL" id="KAK3200784.1"/>
    </source>
</evidence>
<organism evidence="1 2">
    <name type="scientific">Dipteronia sinensis</name>
    <dbReference type="NCBI Taxonomy" id="43782"/>
    <lineage>
        <taxon>Eukaryota</taxon>
        <taxon>Viridiplantae</taxon>
        <taxon>Streptophyta</taxon>
        <taxon>Embryophyta</taxon>
        <taxon>Tracheophyta</taxon>
        <taxon>Spermatophyta</taxon>
        <taxon>Magnoliopsida</taxon>
        <taxon>eudicotyledons</taxon>
        <taxon>Gunneridae</taxon>
        <taxon>Pentapetalae</taxon>
        <taxon>rosids</taxon>
        <taxon>malvids</taxon>
        <taxon>Sapindales</taxon>
        <taxon>Sapindaceae</taxon>
        <taxon>Hippocastanoideae</taxon>
        <taxon>Acereae</taxon>
        <taxon>Dipteronia</taxon>
    </lineage>
</organism>
<comment type="caution">
    <text evidence="1">The sequence shown here is derived from an EMBL/GenBank/DDBJ whole genome shotgun (WGS) entry which is preliminary data.</text>
</comment>
<gene>
    <name evidence="1" type="ORF">Dsin_024199</name>
</gene>
<dbReference type="EMBL" id="JANJYJ010000007">
    <property type="protein sequence ID" value="KAK3200784.1"/>
    <property type="molecule type" value="Genomic_DNA"/>
</dbReference>
<keyword evidence="2" id="KW-1185">Reference proteome</keyword>
<accession>A0AAE0E1S8</accession>
<protein>
    <submittedName>
        <fullName evidence="1">Uncharacterized protein</fullName>
    </submittedName>
</protein>
<dbReference type="AlphaFoldDB" id="A0AAE0E1S8"/>
<name>A0AAE0E1S8_9ROSI</name>